<dbReference type="InterPro" id="IPR016039">
    <property type="entry name" value="Thiolase-like"/>
</dbReference>
<dbReference type="PIRSF" id="PIRSF000429">
    <property type="entry name" value="Ac-CoA_Ac_transf"/>
    <property type="match status" value="1"/>
</dbReference>
<sequence length="390" mass="41810">MRNVVIAAARRSPIGTFGGAFKNLKPTDLIVPVIQAVLKDSNVSKADVNEVILGQCIQRTDEPNTARTAALLAGLPPEVTGYTIQRQCASGLQAIISGALQIQTGMSDVVIAGGVEAMSSSPYLLKNQRWGSRLQHSQIYDSVWEVLEDPIHHIMMGETAERVADKYEITREEQDELALLSHQRASAAIESGIFESEIVPLVLKERRGEKVISVDEGPKSSLNIDKLSSLRPAFRDDGTVTAGNASSLNDGAAAVVLMAEEVAKEKGITPLATIRSFHVSGVEPTLMGIGPVPAIKSALSKIEWELEDVDLFEINEAFAAQYIAVEKELQLNRHQVNVNGSGISLGHPVGCTGTRIVVSLIHELRRSRLQKGIASLCVGGGMGAALLLEV</sequence>
<dbReference type="FunFam" id="3.40.47.10:FF:000010">
    <property type="entry name" value="Acetyl-CoA acetyltransferase (Thiolase)"/>
    <property type="match status" value="1"/>
</dbReference>
<evidence type="ECO:0000259" key="8">
    <source>
        <dbReference type="Pfam" id="PF00108"/>
    </source>
</evidence>
<reference evidence="10 11" key="1">
    <citation type="submission" date="2016-12" db="EMBL/GenBank/DDBJ databases">
        <title>The whole genome sequencing and assembly of Bacillus cohnii DSM 6307T strain.</title>
        <authorList>
            <person name="Lee Y.-J."/>
            <person name="Yi H."/>
            <person name="Bahn Y.-S."/>
            <person name="Kim J.F."/>
            <person name="Lee D.-W."/>
        </authorList>
    </citation>
    <scope>NUCLEOTIDE SEQUENCE [LARGE SCALE GENOMIC DNA]</scope>
    <source>
        <strain evidence="10 11">DSM 6307</strain>
    </source>
</reference>
<dbReference type="Proteomes" id="UP000215224">
    <property type="component" value="Chromosome"/>
</dbReference>
<feature type="active site" description="Proton acceptor" evidence="6">
    <location>
        <position position="377"/>
    </location>
</feature>
<comment type="similarity">
    <text evidence="1 7">Belongs to the thiolase-like superfamily. Thiolase family.</text>
</comment>
<proteinExistence type="inferred from homology"/>
<dbReference type="RefSeq" id="WP_066421273.1">
    <property type="nucleotide sequence ID" value="NZ_CP018866.1"/>
</dbReference>
<feature type="domain" description="Thiolase C-terminal" evidence="9">
    <location>
        <begin position="269"/>
        <end position="389"/>
    </location>
</feature>
<dbReference type="Pfam" id="PF00108">
    <property type="entry name" value="Thiolase_N"/>
    <property type="match status" value="1"/>
</dbReference>
<feature type="active site" description="Acyl-thioester intermediate" evidence="6">
    <location>
        <position position="88"/>
    </location>
</feature>
<evidence type="ECO:0000256" key="4">
    <source>
        <dbReference type="ARBA" id="ARBA00023315"/>
    </source>
</evidence>
<dbReference type="InterPro" id="IPR002155">
    <property type="entry name" value="Thiolase"/>
</dbReference>
<dbReference type="AlphaFoldDB" id="A0A223KXM5"/>
<dbReference type="Pfam" id="PF02803">
    <property type="entry name" value="Thiolase_C"/>
    <property type="match status" value="1"/>
</dbReference>
<keyword evidence="4 7" id="KW-0012">Acyltransferase</keyword>
<keyword evidence="11" id="KW-1185">Reference proteome</keyword>
<feature type="domain" description="Thiolase N-terminal" evidence="8">
    <location>
        <begin position="4"/>
        <end position="261"/>
    </location>
</feature>
<name>A0A223KXM5_9BACI</name>
<evidence type="ECO:0000256" key="6">
    <source>
        <dbReference type="PIRSR" id="PIRSR000429-1"/>
    </source>
</evidence>
<dbReference type="GO" id="GO:0003985">
    <property type="term" value="F:acetyl-CoA C-acetyltransferase activity"/>
    <property type="evidence" value="ECO:0007669"/>
    <property type="project" value="UniProtKB-EC"/>
</dbReference>
<dbReference type="STRING" id="1314751.GCA_001591425_04712"/>
<dbReference type="CDD" id="cd00751">
    <property type="entry name" value="thiolase"/>
    <property type="match status" value="1"/>
</dbReference>
<dbReference type="PANTHER" id="PTHR18919">
    <property type="entry name" value="ACETYL-COA C-ACYLTRANSFERASE"/>
    <property type="match status" value="1"/>
</dbReference>
<dbReference type="NCBIfam" id="TIGR01930">
    <property type="entry name" value="AcCoA-C-Actrans"/>
    <property type="match status" value="1"/>
</dbReference>
<protein>
    <recommendedName>
        <fullName evidence="2">acetyl-CoA C-acetyltransferase</fullName>
        <ecNumber evidence="2">2.3.1.9</ecNumber>
    </recommendedName>
    <alternativeName>
        <fullName evidence="5">Acetoacetyl-CoA thiolase</fullName>
    </alternativeName>
</protein>
<dbReference type="PANTHER" id="PTHR18919:SF107">
    <property type="entry name" value="ACETYL-COA ACETYLTRANSFERASE, CYTOSOLIC"/>
    <property type="match status" value="1"/>
</dbReference>
<evidence type="ECO:0000256" key="2">
    <source>
        <dbReference type="ARBA" id="ARBA00012705"/>
    </source>
</evidence>
<feature type="active site" description="Proton acceptor" evidence="6">
    <location>
        <position position="347"/>
    </location>
</feature>
<evidence type="ECO:0000256" key="1">
    <source>
        <dbReference type="ARBA" id="ARBA00010982"/>
    </source>
</evidence>
<accession>A0A223KXM5</accession>
<dbReference type="EC" id="2.3.1.9" evidence="2"/>
<dbReference type="InterPro" id="IPR020610">
    <property type="entry name" value="Thiolase_AS"/>
</dbReference>
<dbReference type="InterPro" id="IPR020616">
    <property type="entry name" value="Thiolase_N"/>
</dbReference>
<keyword evidence="3 7" id="KW-0808">Transferase</keyword>
<dbReference type="Gene3D" id="3.40.47.10">
    <property type="match status" value="2"/>
</dbReference>
<dbReference type="SUPFAM" id="SSF53901">
    <property type="entry name" value="Thiolase-like"/>
    <property type="match status" value="2"/>
</dbReference>
<organism evidence="10 11">
    <name type="scientific">Sutcliffiella cohnii</name>
    <dbReference type="NCBI Taxonomy" id="33932"/>
    <lineage>
        <taxon>Bacteria</taxon>
        <taxon>Bacillati</taxon>
        <taxon>Bacillota</taxon>
        <taxon>Bacilli</taxon>
        <taxon>Bacillales</taxon>
        <taxon>Bacillaceae</taxon>
        <taxon>Sutcliffiella</taxon>
    </lineage>
</organism>
<evidence type="ECO:0000256" key="5">
    <source>
        <dbReference type="ARBA" id="ARBA00030755"/>
    </source>
</evidence>
<dbReference type="PROSITE" id="PS00099">
    <property type="entry name" value="THIOLASE_3"/>
    <property type="match status" value="1"/>
</dbReference>
<gene>
    <name evidence="10" type="ORF">BC6307_04145</name>
</gene>
<evidence type="ECO:0000256" key="3">
    <source>
        <dbReference type="ARBA" id="ARBA00022679"/>
    </source>
</evidence>
<evidence type="ECO:0000313" key="10">
    <source>
        <dbReference type="EMBL" id="AST94216.1"/>
    </source>
</evidence>
<dbReference type="KEGG" id="bcoh:BC6307_04145"/>
<dbReference type="InterPro" id="IPR020617">
    <property type="entry name" value="Thiolase_C"/>
</dbReference>
<dbReference type="EMBL" id="CP018866">
    <property type="protein sequence ID" value="AST94216.1"/>
    <property type="molecule type" value="Genomic_DNA"/>
</dbReference>
<evidence type="ECO:0000259" key="9">
    <source>
        <dbReference type="Pfam" id="PF02803"/>
    </source>
</evidence>
<evidence type="ECO:0000313" key="11">
    <source>
        <dbReference type="Proteomes" id="UP000215224"/>
    </source>
</evidence>
<evidence type="ECO:0000256" key="7">
    <source>
        <dbReference type="RuleBase" id="RU003557"/>
    </source>
</evidence>